<organism evidence="1">
    <name type="scientific">Spongospora subterranea</name>
    <dbReference type="NCBI Taxonomy" id="70186"/>
    <lineage>
        <taxon>Eukaryota</taxon>
        <taxon>Sar</taxon>
        <taxon>Rhizaria</taxon>
        <taxon>Endomyxa</taxon>
        <taxon>Phytomyxea</taxon>
        <taxon>Plasmodiophorida</taxon>
        <taxon>Plasmodiophoridae</taxon>
        <taxon>Spongospora</taxon>
    </lineage>
</organism>
<sequence>VKNFLILINIRSHQLGSKQGKYTAITTVSIFSYNIEATGFHNYTLYKGDFIYFWSKNVAQEILLSYDIQQKSIQGPAKVESQGAISESKASYQLKNRDSEAREQIYSYPASIGKARLSIPVNLGMNHIGEYTSWKLKIYTT</sequence>
<accession>A0A0H5RAY6</accession>
<name>A0A0H5RAY6_9EUKA</name>
<evidence type="ECO:0000313" key="1">
    <source>
        <dbReference type="EMBL" id="CRZ10971.1"/>
    </source>
</evidence>
<dbReference type="EMBL" id="HACM01010529">
    <property type="protein sequence ID" value="CRZ10971.1"/>
    <property type="molecule type" value="Transcribed_RNA"/>
</dbReference>
<protein>
    <submittedName>
        <fullName evidence="1">Uncharacterized protein</fullName>
    </submittedName>
</protein>
<dbReference type="AlphaFoldDB" id="A0A0H5RAY6"/>
<reference evidence="1" key="1">
    <citation type="submission" date="2015-04" db="EMBL/GenBank/DDBJ databases">
        <title>The genome sequence of the plant pathogenic Rhizarian Plasmodiophora brassicae reveals insights in its biotrophic life cycle and the origin of chitin synthesis.</title>
        <authorList>
            <person name="Schwelm A."/>
            <person name="Fogelqvist J."/>
            <person name="Knaust A."/>
            <person name="Julke S."/>
            <person name="Lilja T."/>
            <person name="Dhandapani V."/>
            <person name="Bonilla-Rosso G."/>
            <person name="Karlsson M."/>
            <person name="Shevchenko A."/>
            <person name="Choi S.R."/>
            <person name="Kim H.G."/>
            <person name="Park J.Y."/>
            <person name="Lim Y.P."/>
            <person name="Ludwig-Muller J."/>
            <person name="Dixelius C."/>
        </authorList>
    </citation>
    <scope>NUCLEOTIDE SEQUENCE</scope>
    <source>
        <tissue evidence="1">Potato root galls</tissue>
    </source>
</reference>
<proteinExistence type="predicted"/>
<feature type="non-terminal residue" evidence="1">
    <location>
        <position position="1"/>
    </location>
</feature>